<dbReference type="Proteomes" id="UP000595437">
    <property type="component" value="Chromosome 2"/>
</dbReference>
<dbReference type="Pfam" id="PF19274">
    <property type="entry name" value="PI4K_N"/>
    <property type="match status" value="1"/>
</dbReference>
<evidence type="ECO:0000259" key="2">
    <source>
        <dbReference type="Pfam" id="PF19274"/>
    </source>
</evidence>
<dbReference type="EMBL" id="CP045891">
    <property type="protein sequence ID" value="QQP57675.1"/>
    <property type="molecule type" value="Genomic_DNA"/>
</dbReference>
<reference evidence="4" key="1">
    <citation type="submission" date="2021-01" db="EMBL/GenBank/DDBJ databases">
        <title>Caligus Genome Assembly.</title>
        <authorList>
            <person name="Gallardo-Escarate C."/>
        </authorList>
    </citation>
    <scope>NUCLEOTIDE SEQUENCE [LARGE SCALE GENOMIC DNA]</scope>
</reference>
<name>A0A7T8KKK5_CALRO</name>
<evidence type="ECO:0000313" key="4">
    <source>
        <dbReference type="Proteomes" id="UP000595437"/>
    </source>
</evidence>
<feature type="domain" description="PI4-kinase N-terminal" evidence="2">
    <location>
        <begin position="14"/>
        <end position="364"/>
    </location>
</feature>
<dbReference type="OrthoDB" id="10264149at2759"/>
<dbReference type="InterPro" id="IPR045495">
    <property type="entry name" value="PI4K_N"/>
</dbReference>
<comment type="similarity">
    <text evidence="1">Belongs to the PI3/PI4-kinase family. Type III PI4K subfamily.</text>
</comment>
<proteinExistence type="inferred from homology"/>
<sequence length="443" mass="49585">ADSLVSKLTDKISTTSSHRLILAHMPLIMVCIEGLGKMSEKFPSLAKQSSDCLREFLTNPSPILTRLYRHHQDSSKRLPNITVSDTASNQSAPQAPSHLQERQRLNACYIAFEKLRDCAIENLCLCLQASLDLDYNSIPALVSAVTTRLFHPDTVKDKNWNLSSANTILALGHIAVILRDSEENTKAVLKFMLQWFDTSPSEQDTMLIDQMGCIAISRTSIDGIYTEIMKKFKEIIKEASQTVYGGYNHSSSDRRNKYQRCSGAVINALGNIAANIQGSLLLNDFLIRMMELYVNIGLEVKKLSDKTERGLLKASNSAGNLGVLIPVIAVLIRRMDDKDLSNPNNRLKKFFSDFWLYAVVFGFTKDDNGLWPQDWYDGVSEIAAKAPKLTFSTGEKHEIRVMKVTQAISTEGVTYAELQEMKTQLLVLLDNPPVMVNLVPKYT</sequence>
<keyword evidence="4" id="KW-1185">Reference proteome</keyword>
<feature type="non-terminal residue" evidence="3">
    <location>
        <position position="1"/>
    </location>
</feature>
<gene>
    <name evidence="3" type="ORF">FKW44_002743</name>
</gene>
<evidence type="ECO:0000256" key="1">
    <source>
        <dbReference type="ARBA" id="ARBA00006209"/>
    </source>
</evidence>
<evidence type="ECO:0000313" key="3">
    <source>
        <dbReference type="EMBL" id="QQP57675.1"/>
    </source>
</evidence>
<accession>A0A7T8KKK5</accession>
<protein>
    <recommendedName>
        <fullName evidence="2">PI4-kinase N-terminal domain-containing protein</fullName>
    </recommendedName>
</protein>
<dbReference type="AlphaFoldDB" id="A0A7T8KKK5"/>
<organism evidence="3 4">
    <name type="scientific">Caligus rogercresseyi</name>
    <name type="common">Sea louse</name>
    <dbReference type="NCBI Taxonomy" id="217165"/>
    <lineage>
        <taxon>Eukaryota</taxon>
        <taxon>Metazoa</taxon>
        <taxon>Ecdysozoa</taxon>
        <taxon>Arthropoda</taxon>
        <taxon>Crustacea</taxon>
        <taxon>Multicrustacea</taxon>
        <taxon>Hexanauplia</taxon>
        <taxon>Copepoda</taxon>
        <taxon>Siphonostomatoida</taxon>
        <taxon>Caligidae</taxon>
        <taxon>Caligus</taxon>
    </lineage>
</organism>